<keyword evidence="1" id="KW-0472">Membrane</keyword>
<reference evidence="3" key="1">
    <citation type="journal article" date="2018" name="Front. Microbiol.">
        <title>Genome-Based Analysis Reveals the Taxonomy and Diversity of the Family Idiomarinaceae.</title>
        <authorList>
            <person name="Liu Y."/>
            <person name="Lai Q."/>
            <person name="Shao Z."/>
        </authorList>
    </citation>
    <scope>NUCLEOTIDE SEQUENCE [LARGE SCALE GENOMIC DNA]</scope>
    <source>
        <strain evidence="3">F23</strain>
    </source>
</reference>
<evidence type="ECO:0000313" key="2">
    <source>
        <dbReference type="EMBL" id="RUO57418.1"/>
    </source>
</evidence>
<proteinExistence type="predicted"/>
<evidence type="ECO:0000313" key="3">
    <source>
        <dbReference type="Proteomes" id="UP000287330"/>
    </source>
</evidence>
<name>A0A432Y8W5_9GAMM</name>
<dbReference type="Proteomes" id="UP000287330">
    <property type="component" value="Unassembled WGS sequence"/>
</dbReference>
<accession>A0A432Y8W5</accession>
<evidence type="ECO:0000256" key="1">
    <source>
        <dbReference type="SAM" id="Phobius"/>
    </source>
</evidence>
<gene>
    <name evidence="2" type="ORF">CWE25_02855</name>
</gene>
<keyword evidence="1" id="KW-0812">Transmembrane</keyword>
<organism evidence="2 3">
    <name type="scientific">Idiomarina fontislapidosi</name>
    <dbReference type="NCBI Taxonomy" id="263723"/>
    <lineage>
        <taxon>Bacteria</taxon>
        <taxon>Pseudomonadati</taxon>
        <taxon>Pseudomonadota</taxon>
        <taxon>Gammaproteobacteria</taxon>
        <taxon>Alteromonadales</taxon>
        <taxon>Idiomarinaceae</taxon>
        <taxon>Idiomarina</taxon>
    </lineage>
</organism>
<evidence type="ECO:0008006" key="4">
    <source>
        <dbReference type="Google" id="ProtNLM"/>
    </source>
</evidence>
<protein>
    <recommendedName>
        <fullName evidence="4">Cellulose biosynthesis protein BcsF</fullName>
    </recommendedName>
</protein>
<keyword evidence="1" id="KW-1133">Transmembrane helix</keyword>
<comment type="caution">
    <text evidence="2">The sequence shown here is derived from an EMBL/GenBank/DDBJ whole genome shotgun (WGS) entry which is preliminary data.</text>
</comment>
<dbReference type="AlphaFoldDB" id="A0A432Y8W5"/>
<keyword evidence="3" id="KW-1185">Reference proteome</keyword>
<sequence length="64" mass="7289">MPEHVAELYIILSFILGVLAGWLTLASWRWIASRLASLTVRFGFVRIISKPRRNKPLKGSEKHG</sequence>
<feature type="transmembrane region" description="Helical" evidence="1">
    <location>
        <begin position="7"/>
        <end position="25"/>
    </location>
</feature>
<dbReference type="EMBL" id="PIPV01000002">
    <property type="protein sequence ID" value="RUO57418.1"/>
    <property type="molecule type" value="Genomic_DNA"/>
</dbReference>